<dbReference type="CDD" id="cd00038">
    <property type="entry name" value="CAP_ED"/>
    <property type="match status" value="1"/>
</dbReference>
<evidence type="ECO:0000313" key="2">
    <source>
        <dbReference type="Proteomes" id="UP000677244"/>
    </source>
</evidence>
<organism evidence="1 2">
    <name type="scientific">Niastella soli</name>
    <dbReference type="NCBI Taxonomy" id="2821487"/>
    <lineage>
        <taxon>Bacteria</taxon>
        <taxon>Pseudomonadati</taxon>
        <taxon>Bacteroidota</taxon>
        <taxon>Chitinophagia</taxon>
        <taxon>Chitinophagales</taxon>
        <taxon>Chitinophagaceae</taxon>
        <taxon>Niastella</taxon>
    </lineage>
</organism>
<accession>A0ABS3Z0K3</accession>
<dbReference type="Gene3D" id="2.60.120.10">
    <property type="entry name" value="Jelly Rolls"/>
    <property type="match status" value="1"/>
</dbReference>
<reference evidence="1 2" key="1">
    <citation type="submission" date="2021-03" db="EMBL/GenBank/DDBJ databases">
        <title>Assistant Professor.</title>
        <authorList>
            <person name="Huq M.A."/>
        </authorList>
    </citation>
    <scope>NUCLEOTIDE SEQUENCE [LARGE SCALE GENOMIC DNA]</scope>
    <source>
        <strain evidence="1 2">MAH-29</strain>
    </source>
</reference>
<name>A0ABS3Z0K3_9BACT</name>
<dbReference type="EMBL" id="JAGHKO010000010">
    <property type="protein sequence ID" value="MBO9203699.1"/>
    <property type="molecule type" value="Genomic_DNA"/>
</dbReference>
<dbReference type="InterPro" id="IPR014710">
    <property type="entry name" value="RmlC-like_jellyroll"/>
</dbReference>
<keyword evidence="2" id="KW-1185">Reference proteome</keyword>
<dbReference type="InterPro" id="IPR000595">
    <property type="entry name" value="cNMP-bd_dom"/>
</dbReference>
<proteinExistence type="predicted"/>
<sequence>MYEALINHINSYSITQLSENDIAAIKDSFRPGKIKKKEFLLKEGEVCNITAFIINGALRQYSVDEKGAEHIVGLFIENWWASDRESWTTLMPSHYNIDAWEDTDVLLLTRDTYFERIKSIPAFIEMNLKLQENNSFSVQKRVHALISLPAEKRYINLINDYPQFLQRFPQHIIASYLGITKETLSRVRRQLSNK</sequence>
<comment type="caution">
    <text evidence="1">The sequence shown here is derived from an EMBL/GenBank/DDBJ whole genome shotgun (WGS) entry which is preliminary data.</text>
</comment>
<evidence type="ECO:0000313" key="1">
    <source>
        <dbReference type="EMBL" id="MBO9203699.1"/>
    </source>
</evidence>
<dbReference type="RefSeq" id="WP_209141747.1">
    <property type="nucleotide sequence ID" value="NZ_JAGHKO010000010.1"/>
</dbReference>
<protein>
    <submittedName>
        <fullName evidence="1">Crp/Fnr family transcriptional regulator</fullName>
    </submittedName>
</protein>
<dbReference type="SUPFAM" id="SSF51206">
    <property type="entry name" value="cAMP-binding domain-like"/>
    <property type="match status" value="1"/>
</dbReference>
<dbReference type="InterPro" id="IPR018490">
    <property type="entry name" value="cNMP-bd_dom_sf"/>
</dbReference>
<dbReference type="Proteomes" id="UP000677244">
    <property type="component" value="Unassembled WGS sequence"/>
</dbReference>
<gene>
    <name evidence="1" type="ORF">J7I42_25675</name>
</gene>